<gene>
    <name evidence="2" type="ORF">ENS64_13800</name>
</gene>
<dbReference type="Gene3D" id="3.30.420.10">
    <property type="entry name" value="Ribonuclease H-like superfamily/Ribonuclease H"/>
    <property type="match status" value="1"/>
</dbReference>
<dbReference type="InterPro" id="IPR036397">
    <property type="entry name" value="RNaseH_sf"/>
</dbReference>
<sequence length="137" mass="15143">MEAEDMELAPKYVMRDNDTKFTAQFGEVFQTSGADIKRILPLSPNLRAHVERFIQSLKQERLDKFVIVAERHLSYVGANGGCITTGNGRLGAWPLAAGLREAARAGHFDPRARRRLRDAAGRVAEARRTPGGAIDLI</sequence>
<dbReference type="SUPFAM" id="SSF53098">
    <property type="entry name" value="Ribonuclease H-like"/>
    <property type="match status" value="1"/>
</dbReference>
<protein>
    <recommendedName>
        <fullName evidence="1">Integrase catalytic domain-containing protein</fullName>
    </recommendedName>
</protein>
<dbReference type="InterPro" id="IPR012337">
    <property type="entry name" value="RNaseH-like_sf"/>
</dbReference>
<dbReference type="EMBL" id="DSVQ01000016">
    <property type="protein sequence ID" value="HGT40317.1"/>
    <property type="molecule type" value="Genomic_DNA"/>
</dbReference>
<name>A0A7C4LPM9_9PLAN</name>
<proteinExistence type="predicted"/>
<dbReference type="InterPro" id="IPR001584">
    <property type="entry name" value="Integrase_cat-core"/>
</dbReference>
<feature type="domain" description="Integrase catalytic" evidence="1">
    <location>
        <begin position="1"/>
        <end position="60"/>
    </location>
</feature>
<evidence type="ECO:0000313" key="2">
    <source>
        <dbReference type="EMBL" id="HGT40317.1"/>
    </source>
</evidence>
<dbReference type="GO" id="GO:0003676">
    <property type="term" value="F:nucleic acid binding"/>
    <property type="evidence" value="ECO:0007669"/>
    <property type="project" value="InterPro"/>
</dbReference>
<accession>A0A7C4LPM9</accession>
<dbReference type="AlphaFoldDB" id="A0A7C4LPM9"/>
<comment type="caution">
    <text evidence="2">The sequence shown here is derived from an EMBL/GenBank/DDBJ whole genome shotgun (WGS) entry which is preliminary data.</text>
</comment>
<dbReference type="GO" id="GO:0015074">
    <property type="term" value="P:DNA integration"/>
    <property type="evidence" value="ECO:0007669"/>
    <property type="project" value="InterPro"/>
</dbReference>
<reference evidence="2" key="1">
    <citation type="journal article" date="2020" name="mSystems">
        <title>Genome- and Community-Level Interaction Insights into Carbon Utilization and Element Cycling Functions of Hydrothermarchaeota in Hydrothermal Sediment.</title>
        <authorList>
            <person name="Zhou Z."/>
            <person name="Liu Y."/>
            <person name="Xu W."/>
            <person name="Pan J."/>
            <person name="Luo Z.H."/>
            <person name="Li M."/>
        </authorList>
    </citation>
    <scope>NUCLEOTIDE SEQUENCE [LARGE SCALE GENOMIC DNA]</scope>
    <source>
        <strain evidence="2">SpSt-508</strain>
    </source>
</reference>
<organism evidence="2">
    <name type="scientific">Schlesneria paludicola</name>
    <dbReference type="NCBI Taxonomy" id="360056"/>
    <lineage>
        <taxon>Bacteria</taxon>
        <taxon>Pseudomonadati</taxon>
        <taxon>Planctomycetota</taxon>
        <taxon>Planctomycetia</taxon>
        <taxon>Planctomycetales</taxon>
        <taxon>Planctomycetaceae</taxon>
        <taxon>Schlesneria</taxon>
    </lineage>
</organism>
<evidence type="ECO:0000259" key="1">
    <source>
        <dbReference type="PROSITE" id="PS50994"/>
    </source>
</evidence>
<dbReference type="PROSITE" id="PS50994">
    <property type="entry name" value="INTEGRASE"/>
    <property type="match status" value="1"/>
</dbReference>